<reference evidence="1 2" key="1">
    <citation type="submission" date="2017-09" db="EMBL/GenBank/DDBJ databases">
        <title>Large-scale bioinformatics analysis of Bacillus genomes uncovers conserved roles of natural products in bacterial physiology.</title>
        <authorList>
            <consortium name="Agbiome Team Llc"/>
            <person name="Bleich R.M."/>
            <person name="Grubbs K.J."/>
            <person name="Santa Maria K.C."/>
            <person name="Allen S.E."/>
            <person name="Farag S."/>
            <person name="Shank E.A."/>
            <person name="Bowers A."/>
        </authorList>
    </citation>
    <scope>NUCLEOTIDE SEQUENCE [LARGE SCALE GENOMIC DNA]</scope>
    <source>
        <strain evidence="1 2">AFS085496</strain>
    </source>
</reference>
<evidence type="ECO:0000313" key="2">
    <source>
        <dbReference type="Proteomes" id="UP000224003"/>
    </source>
</evidence>
<evidence type="ECO:0000313" key="1">
    <source>
        <dbReference type="EMBL" id="PFJ33159.1"/>
    </source>
</evidence>
<dbReference type="EMBL" id="NUVX01000062">
    <property type="protein sequence ID" value="PFJ33159.1"/>
    <property type="molecule type" value="Genomic_DNA"/>
</dbReference>
<comment type="caution">
    <text evidence="1">The sequence shown here is derived from an EMBL/GenBank/DDBJ whole genome shotgun (WGS) entry which is preliminary data.</text>
</comment>
<gene>
    <name evidence="1" type="ORF">COJ15_28365</name>
</gene>
<organism evidence="1 2">
    <name type="scientific">Bacillus thuringiensis</name>
    <dbReference type="NCBI Taxonomy" id="1428"/>
    <lineage>
        <taxon>Bacteria</taxon>
        <taxon>Bacillati</taxon>
        <taxon>Bacillota</taxon>
        <taxon>Bacilli</taxon>
        <taxon>Bacillales</taxon>
        <taxon>Bacillaceae</taxon>
        <taxon>Bacillus</taxon>
        <taxon>Bacillus cereus group</taxon>
    </lineage>
</organism>
<proteinExistence type="predicted"/>
<dbReference type="AlphaFoldDB" id="A0A9X6WIZ6"/>
<sequence length="426" mass="51046">MSIIEVANDIIIKSHQHIQKTYKELDIKFRMEIEPGIISIDIAGMKVQFKKWDVTKYLDFHIYSLAESHKEHATQLTYEILKEAMPFVYSYMEAIQQHEKLDGYVIARRPDESINKELQEVILETDHSSFTDEEREYAFHVFNTSMTYPALTYLYAAKLLCRHEEYIKKAVRTVKNIQEVLPNFPLFYSIGSPISLMNKYDWEFFYYGEEVTFYFIRKEHAIDIECENLKRTYKYDLPLEKDQITNFLKMIEEENRLKNLTKPETFFFSKFAIDNIGINNRDELFEDLIGIIGDWEQVELIFQDINVKLKSNESSFKKQTLFDDSSIPRLKKSVIEDETDFRYNIVCFDLQYKSYHFKFIRHLDFNSFHAKEYPKIKRLDSKLFNSKNYLFLGQVFVTNINEESQEAREYIQKFFNKASEMKKQLK</sequence>
<dbReference type="RefSeq" id="WP_098517271.1">
    <property type="nucleotide sequence ID" value="NZ_NUVX01000062.1"/>
</dbReference>
<name>A0A9X6WIZ6_BACTU</name>
<dbReference type="Proteomes" id="UP000224003">
    <property type="component" value="Unassembled WGS sequence"/>
</dbReference>
<accession>A0A9X6WIZ6</accession>
<protein>
    <submittedName>
        <fullName evidence="1">Uncharacterized protein</fullName>
    </submittedName>
</protein>